<keyword evidence="2" id="KW-1185">Reference proteome</keyword>
<sequence length="83" mass="9547">MTPLMRVGNESPRGLCSVAEGKAKNSHYNPSQLNQMPQEESQWPGDQIPCMQKLETCLFYVDKRCMGEEDKNRMVWDPWADAI</sequence>
<gene>
    <name evidence="1" type="ORF">VNO77_15006</name>
</gene>
<dbReference type="Proteomes" id="UP001367508">
    <property type="component" value="Unassembled WGS sequence"/>
</dbReference>
<reference evidence="1 2" key="1">
    <citation type="submission" date="2024-01" db="EMBL/GenBank/DDBJ databases">
        <title>The genomes of 5 underutilized Papilionoideae crops provide insights into root nodulation and disease resistanc.</title>
        <authorList>
            <person name="Jiang F."/>
        </authorList>
    </citation>
    <scope>NUCLEOTIDE SEQUENCE [LARGE SCALE GENOMIC DNA]</scope>
    <source>
        <strain evidence="1">LVBAO_FW01</strain>
        <tissue evidence="1">Leaves</tissue>
    </source>
</reference>
<name>A0AAN9QVN5_CANGL</name>
<evidence type="ECO:0000313" key="1">
    <source>
        <dbReference type="EMBL" id="KAK7344853.1"/>
    </source>
</evidence>
<dbReference type="EMBL" id="JAYMYQ010000003">
    <property type="protein sequence ID" value="KAK7344853.1"/>
    <property type="molecule type" value="Genomic_DNA"/>
</dbReference>
<evidence type="ECO:0000313" key="2">
    <source>
        <dbReference type="Proteomes" id="UP001367508"/>
    </source>
</evidence>
<dbReference type="AlphaFoldDB" id="A0AAN9QVN5"/>
<accession>A0AAN9QVN5</accession>
<organism evidence="1 2">
    <name type="scientific">Canavalia gladiata</name>
    <name type="common">Sword bean</name>
    <name type="synonym">Dolichos gladiatus</name>
    <dbReference type="NCBI Taxonomy" id="3824"/>
    <lineage>
        <taxon>Eukaryota</taxon>
        <taxon>Viridiplantae</taxon>
        <taxon>Streptophyta</taxon>
        <taxon>Embryophyta</taxon>
        <taxon>Tracheophyta</taxon>
        <taxon>Spermatophyta</taxon>
        <taxon>Magnoliopsida</taxon>
        <taxon>eudicotyledons</taxon>
        <taxon>Gunneridae</taxon>
        <taxon>Pentapetalae</taxon>
        <taxon>rosids</taxon>
        <taxon>fabids</taxon>
        <taxon>Fabales</taxon>
        <taxon>Fabaceae</taxon>
        <taxon>Papilionoideae</taxon>
        <taxon>50 kb inversion clade</taxon>
        <taxon>NPAAA clade</taxon>
        <taxon>indigoferoid/millettioid clade</taxon>
        <taxon>Phaseoleae</taxon>
        <taxon>Canavalia</taxon>
    </lineage>
</organism>
<protein>
    <submittedName>
        <fullName evidence="1">Uncharacterized protein</fullName>
    </submittedName>
</protein>
<proteinExistence type="predicted"/>
<comment type="caution">
    <text evidence="1">The sequence shown here is derived from an EMBL/GenBank/DDBJ whole genome shotgun (WGS) entry which is preliminary data.</text>
</comment>